<dbReference type="STRING" id="57664.SAMN05661003_10179"/>
<dbReference type="AlphaFoldDB" id="A0A1G6WYL3"/>
<dbReference type="EMBL" id="FNAQ01000001">
    <property type="protein sequence ID" value="SDD71002.1"/>
    <property type="molecule type" value="Genomic_DNA"/>
</dbReference>
<dbReference type="OrthoDB" id="5405249at2"/>
<sequence length="278" mass="31168">MILLAHDGSIYGDWLARYALHFAAAEEDRQLLALHVRDGRIPAERLASRWQRLEQEGAAAAVSCRLEVLRLRHGVAHSLLQAVPSGPPRLLLCGTRFRPRQQGFLTGSVAETLLRNSQGPVLALRIVQPGLLGSPQSLLLPLTPPHCSLSPLEPLIRHLLPQLGVLHLFQAVTVNRLRHVCLSATLEDELRHKGHHQLASIREKLETTFAPLPLRCDQRVTLTSDWAQEVLLQAHRLKSQLLLLGLPRRALIRRVLQRRALETILRHTPCDVGIYPEP</sequence>
<accession>A0A1G6WYL3</accession>
<dbReference type="CDD" id="cd00293">
    <property type="entry name" value="USP-like"/>
    <property type="match status" value="1"/>
</dbReference>
<evidence type="ECO:0000313" key="3">
    <source>
        <dbReference type="Proteomes" id="UP000243205"/>
    </source>
</evidence>
<reference evidence="3" key="1">
    <citation type="submission" date="2016-10" db="EMBL/GenBank/DDBJ databases">
        <authorList>
            <person name="Varghese N."/>
            <person name="Submissions S."/>
        </authorList>
    </citation>
    <scope>NUCLEOTIDE SEQUENCE [LARGE SCALE GENOMIC DNA]</scope>
    <source>
        <strain evidence="3">DSM 8987</strain>
    </source>
</reference>
<evidence type="ECO:0000259" key="1">
    <source>
        <dbReference type="Pfam" id="PF00582"/>
    </source>
</evidence>
<dbReference type="InterPro" id="IPR014729">
    <property type="entry name" value="Rossmann-like_a/b/a_fold"/>
</dbReference>
<dbReference type="Proteomes" id="UP000243205">
    <property type="component" value="Unassembled WGS sequence"/>
</dbReference>
<organism evidence="2 3">
    <name type="scientific">Desulfuromonas thiophila</name>
    <dbReference type="NCBI Taxonomy" id="57664"/>
    <lineage>
        <taxon>Bacteria</taxon>
        <taxon>Pseudomonadati</taxon>
        <taxon>Thermodesulfobacteriota</taxon>
        <taxon>Desulfuromonadia</taxon>
        <taxon>Desulfuromonadales</taxon>
        <taxon>Desulfuromonadaceae</taxon>
        <taxon>Desulfuromonas</taxon>
    </lineage>
</organism>
<dbReference type="Pfam" id="PF00582">
    <property type="entry name" value="Usp"/>
    <property type="match status" value="1"/>
</dbReference>
<protein>
    <submittedName>
        <fullName evidence="2">Nucleotide-binding universal stress protein, UspA family</fullName>
    </submittedName>
</protein>
<dbReference type="RefSeq" id="WP_092075238.1">
    <property type="nucleotide sequence ID" value="NZ_FNAQ01000001.1"/>
</dbReference>
<name>A0A1G6WYL3_9BACT</name>
<evidence type="ECO:0000313" key="2">
    <source>
        <dbReference type="EMBL" id="SDD71002.1"/>
    </source>
</evidence>
<proteinExistence type="predicted"/>
<dbReference type="Gene3D" id="3.40.50.620">
    <property type="entry name" value="HUPs"/>
    <property type="match status" value="2"/>
</dbReference>
<dbReference type="SUPFAM" id="SSF52402">
    <property type="entry name" value="Adenine nucleotide alpha hydrolases-like"/>
    <property type="match status" value="2"/>
</dbReference>
<feature type="domain" description="UspA" evidence="1">
    <location>
        <begin position="2"/>
        <end position="125"/>
    </location>
</feature>
<gene>
    <name evidence="2" type="ORF">SAMN05661003_10179</name>
</gene>
<dbReference type="InterPro" id="IPR006016">
    <property type="entry name" value="UspA"/>
</dbReference>
<keyword evidence="3" id="KW-1185">Reference proteome</keyword>